<evidence type="ECO:0000313" key="3">
    <source>
        <dbReference type="EMBL" id="MBM7131102.1"/>
    </source>
</evidence>
<protein>
    <submittedName>
        <fullName evidence="3">Thioesterase</fullName>
    </submittedName>
</protein>
<dbReference type="Pfam" id="PF00975">
    <property type="entry name" value="Thioesterase"/>
    <property type="match status" value="1"/>
</dbReference>
<comment type="caution">
    <text evidence="3">The sequence shown here is derived from an EMBL/GenBank/DDBJ whole genome shotgun (WGS) entry which is preliminary data.</text>
</comment>
<reference evidence="3" key="1">
    <citation type="submission" date="2020-10" db="EMBL/GenBank/DDBJ databases">
        <title>Phylogeny of dyella-like bacteria.</title>
        <authorList>
            <person name="Fu J."/>
        </authorList>
    </citation>
    <scope>NUCLEOTIDE SEQUENCE</scope>
    <source>
        <strain evidence="3">DHON07</strain>
    </source>
</reference>
<dbReference type="PANTHER" id="PTHR11487:SF0">
    <property type="entry name" value="S-ACYL FATTY ACID SYNTHASE THIOESTERASE, MEDIUM CHAIN"/>
    <property type="match status" value="1"/>
</dbReference>
<proteinExistence type="inferred from homology"/>
<sequence>MSAYKNPWFQVWSPSPSARLRLFCFPYAGGSASVFHEWPAALSRDIEVVALQYPGRGHRFGEPLISSCVSMVSALLPNIVPWLGKPYAFFGHSNGGLLSFELAQTLQRAGYPGPVHHFLSGKSPVHRPRRREALHPLPDDAFLGKVAEMGGTPREFIEDPELMRIFLPILRADFALSETYTYAWKNTRLRTDASVLYGLQDDAYAEGDLSAWSELIDGKLDSEAYDGDHFFIHSHRQDVMRFVNDTLQSRLANARGERRYA</sequence>
<comment type="similarity">
    <text evidence="1">Belongs to the thioesterase family.</text>
</comment>
<accession>A0ABS2KIU1</accession>
<evidence type="ECO:0000313" key="4">
    <source>
        <dbReference type="Proteomes" id="UP001430193"/>
    </source>
</evidence>
<gene>
    <name evidence="3" type="ORF">ISS99_16375</name>
</gene>
<dbReference type="RefSeq" id="WP_204632708.1">
    <property type="nucleotide sequence ID" value="NZ_BSOC01000005.1"/>
</dbReference>
<name>A0ABS2KIU1_9GAMM</name>
<feature type="domain" description="Thioesterase" evidence="2">
    <location>
        <begin position="21"/>
        <end position="245"/>
    </location>
</feature>
<keyword evidence="4" id="KW-1185">Reference proteome</keyword>
<dbReference type="EMBL" id="JADIKF010000040">
    <property type="protein sequence ID" value="MBM7131102.1"/>
    <property type="molecule type" value="Genomic_DNA"/>
</dbReference>
<dbReference type="PANTHER" id="PTHR11487">
    <property type="entry name" value="THIOESTERASE"/>
    <property type="match status" value="1"/>
</dbReference>
<dbReference type="SUPFAM" id="SSF53474">
    <property type="entry name" value="alpha/beta-Hydrolases"/>
    <property type="match status" value="1"/>
</dbReference>
<dbReference type="InterPro" id="IPR001031">
    <property type="entry name" value="Thioesterase"/>
</dbReference>
<evidence type="ECO:0000256" key="1">
    <source>
        <dbReference type="ARBA" id="ARBA00007169"/>
    </source>
</evidence>
<dbReference type="Proteomes" id="UP001430193">
    <property type="component" value="Unassembled WGS sequence"/>
</dbReference>
<organism evidence="3 4">
    <name type="scientific">Dyella mobilis</name>
    <dbReference type="NCBI Taxonomy" id="1849582"/>
    <lineage>
        <taxon>Bacteria</taxon>
        <taxon>Pseudomonadati</taxon>
        <taxon>Pseudomonadota</taxon>
        <taxon>Gammaproteobacteria</taxon>
        <taxon>Lysobacterales</taxon>
        <taxon>Rhodanobacteraceae</taxon>
        <taxon>Dyella</taxon>
    </lineage>
</organism>
<evidence type="ECO:0000259" key="2">
    <source>
        <dbReference type="Pfam" id="PF00975"/>
    </source>
</evidence>
<dbReference type="InterPro" id="IPR012223">
    <property type="entry name" value="TEII"/>
</dbReference>
<dbReference type="Gene3D" id="3.40.50.1820">
    <property type="entry name" value="alpha/beta hydrolase"/>
    <property type="match status" value="1"/>
</dbReference>
<dbReference type="InterPro" id="IPR029058">
    <property type="entry name" value="AB_hydrolase_fold"/>
</dbReference>